<keyword evidence="2" id="KW-0808">Transferase</keyword>
<dbReference type="InterPro" id="IPR011009">
    <property type="entry name" value="Kinase-like_dom_sf"/>
</dbReference>
<comment type="caution">
    <text evidence="2">The sequence shown here is derived from an EMBL/GenBank/DDBJ whole genome shotgun (WGS) entry which is preliminary data.</text>
</comment>
<feature type="domain" description="Aminoglycoside phosphotransferase" evidence="1">
    <location>
        <begin position="93"/>
        <end position="302"/>
    </location>
</feature>
<dbReference type="OrthoDB" id="5404599at2759"/>
<accession>A0A9P4P988</accession>
<dbReference type="Gene3D" id="3.90.1200.10">
    <property type="match status" value="1"/>
</dbReference>
<dbReference type="EMBL" id="MU001511">
    <property type="protein sequence ID" value="KAF2438884.1"/>
    <property type="molecule type" value="Genomic_DNA"/>
</dbReference>
<reference evidence="2" key="1">
    <citation type="journal article" date="2020" name="Stud. Mycol.">
        <title>101 Dothideomycetes genomes: a test case for predicting lifestyles and emergence of pathogens.</title>
        <authorList>
            <person name="Haridas S."/>
            <person name="Albert R."/>
            <person name="Binder M."/>
            <person name="Bloem J."/>
            <person name="Labutti K."/>
            <person name="Salamov A."/>
            <person name="Andreopoulos B."/>
            <person name="Baker S."/>
            <person name="Barry K."/>
            <person name="Bills G."/>
            <person name="Bluhm B."/>
            <person name="Cannon C."/>
            <person name="Castanera R."/>
            <person name="Culley D."/>
            <person name="Daum C."/>
            <person name="Ezra D."/>
            <person name="Gonzalez J."/>
            <person name="Henrissat B."/>
            <person name="Kuo A."/>
            <person name="Liang C."/>
            <person name="Lipzen A."/>
            <person name="Lutzoni F."/>
            <person name="Magnuson J."/>
            <person name="Mondo S."/>
            <person name="Nolan M."/>
            <person name="Ohm R."/>
            <person name="Pangilinan J."/>
            <person name="Park H.-J."/>
            <person name="Ramirez L."/>
            <person name="Alfaro M."/>
            <person name="Sun H."/>
            <person name="Tritt A."/>
            <person name="Yoshinaga Y."/>
            <person name="Zwiers L.-H."/>
            <person name="Turgeon B."/>
            <person name="Goodwin S."/>
            <person name="Spatafora J."/>
            <person name="Crous P."/>
            <person name="Grigoriev I."/>
        </authorList>
    </citation>
    <scope>NUCLEOTIDE SEQUENCE</scope>
    <source>
        <strain evidence="2">CBS 690.94</strain>
    </source>
</reference>
<organism evidence="2 3">
    <name type="scientific">Karstenula rhodostoma CBS 690.94</name>
    <dbReference type="NCBI Taxonomy" id="1392251"/>
    <lineage>
        <taxon>Eukaryota</taxon>
        <taxon>Fungi</taxon>
        <taxon>Dikarya</taxon>
        <taxon>Ascomycota</taxon>
        <taxon>Pezizomycotina</taxon>
        <taxon>Dothideomycetes</taxon>
        <taxon>Pleosporomycetidae</taxon>
        <taxon>Pleosporales</taxon>
        <taxon>Massarineae</taxon>
        <taxon>Didymosphaeriaceae</taxon>
        <taxon>Karstenula</taxon>
    </lineage>
</organism>
<dbReference type="AlphaFoldDB" id="A0A9P4P988"/>
<evidence type="ECO:0000259" key="1">
    <source>
        <dbReference type="Pfam" id="PF01636"/>
    </source>
</evidence>
<protein>
    <submittedName>
        <fullName evidence="2">Kinase-like protein</fullName>
    </submittedName>
</protein>
<name>A0A9P4P988_9PLEO</name>
<dbReference type="Proteomes" id="UP000799764">
    <property type="component" value="Unassembled WGS sequence"/>
</dbReference>
<dbReference type="PANTHER" id="PTHR21310">
    <property type="entry name" value="AMINOGLYCOSIDE PHOSPHOTRANSFERASE-RELATED-RELATED"/>
    <property type="match status" value="1"/>
</dbReference>
<evidence type="ECO:0000313" key="2">
    <source>
        <dbReference type="EMBL" id="KAF2438884.1"/>
    </source>
</evidence>
<dbReference type="GO" id="GO:0016301">
    <property type="term" value="F:kinase activity"/>
    <property type="evidence" value="ECO:0007669"/>
    <property type="project" value="UniProtKB-KW"/>
</dbReference>
<dbReference type="SUPFAM" id="SSF56112">
    <property type="entry name" value="Protein kinase-like (PK-like)"/>
    <property type="match status" value="1"/>
</dbReference>
<dbReference type="Pfam" id="PF01636">
    <property type="entry name" value="APH"/>
    <property type="match status" value="1"/>
</dbReference>
<dbReference type="InterPro" id="IPR051678">
    <property type="entry name" value="AGP_Transferase"/>
</dbReference>
<keyword evidence="3" id="KW-1185">Reference proteome</keyword>
<keyword evidence="2" id="KW-0418">Kinase</keyword>
<dbReference type="InterPro" id="IPR002575">
    <property type="entry name" value="Aminoglycoside_PTrfase"/>
</dbReference>
<gene>
    <name evidence="2" type="ORF">P171DRAFT_436770</name>
</gene>
<sequence>MSSVNALQVPGDANFDVKSSSFFQHHDRLPSPDEVRSQARAQYLAGTHWGNKRRCVSTGLNLRPSPAVFESMNLYVKWGCEMRIAEGQTLYAMRHYLGNAVPVPEIYGWRTDGDQVFLYMEAISGRTLEQCWPEMEEDDRLRICRELRAMCDAMRQLKQDPSDTFVGTIARGTLYDRAINPRYMAEAGPFTSVKEFHEWFTSLYKRPMPDPTISVPDPYRQDLPDNSEIVFTHGDLHRSNIILSTSTPHRVVAIVDWEQAGWLPAYWEDRKAHVTSDYFGDWSEKYLPVVLDQYKSTWDPWDYYTTSMGC</sequence>
<dbReference type="PANTHER" id="PTHR21310:SF54">
    <property type="entry name" value="AMINOGLYCOSIDE PHOSPHOTRANSFERASE DOMAIN-CONTAINING PROTEIN"/>
    <property type="match status" value="1"/>
</dbReference>
<evidence type="ECO:0000313" key="3">
    <source>
        <dbReference type="Proteomes" id="UP000799764"/>
    </source>
</evidence>
<proteinExistence type="predicted"/>